<evidence type="ECO:0000256" key="7">
    <source>
        <dbReference type="ARBA" id="ARBA00023054"/>
    </source>
</evidence>
<proteinExistence type="inferred from homology"/>
<evidence type="ECO:0000256" key="2">
    <source>
        <dbReference type="ARBA" id="ARBA00004141"/>
    </source>
</evidence>
<comment type="subcellular location">
    <subcellularLocation>
        <location evidence="3">Cell envelope</location>
    </subcellularLocation>
    <subcellularLocation>
        <location evidence="2">Membrane</location>
        <topology evidence="2">Multi-pass membrane protein</topology>
    </subcellularLocation>
</comment>
<protein>
    <submittedName>
        <fullName evidence="12">Peptidase M50</fullName>
    </submittedName>
</protein>
<evidence type="ECO:0000256" key="5">
    <source>
        <dbReference type="ARBA" id="ARBA00022692"/>
    </source>
</evidence>
<evidence type="ECO:0000256" key="9">
    <source>
        <dbReference type="SAM" id="MobiDB-lite"/>
    </source>
</evidence>
<feature type="domain" description="Peptidase M50" evidence="11">
    <location>
        <begin position="189"/>
        <end position="270"/>
    </location>
</feature>
<keyword evidence="8 10" id="KW-0472">Membrane</keyword>
<name>A0A246F8G4_PSENT</name>
<feature type="region of interest" description="Disordered" evidence="9">
    <location>
        <begin position="1"/>
        <end position="22"/>
    </location>
</feature>
<feature type="transmembrane region" description="Helical" evidence="10">
    <location>
        <begin position="249"/>
        <end position="270"/>
    </location>
</feature>
<feature type="transmembrane region" description="Helical" evidence="10">
    <location>
        <begin position="418"/>
        <end position="435"/>
    </location>
</feature>
<evidence type="ECO:0000256" key="10">
    <source>
        <dbReference type="SAM" id="Phobius"/>
    </source>
</evidence>
<dbReference type="AlphaFoldDB" id="A0A246F8G4"/>
<evidence type="ECO:0000256" key="3">
    <source>
        <dbReference type="ARBA" id="ARBA00004196"/>
    </source>
</evidence>
<keyword evidence="6 10" id="KW-1133">Transmembrane helix</keyword>
<dbReference type="InterPro" id="IPR008915">
    <property type="entry name" value="Peptidase_M50"/>
</dbReference>
<keyword evidence="5 10" id="KW-0812">Transmembrane</keyword>
<evidence type="ECO:0000256" key="1">
    <source>
        <dbReference type="ARBA" id="ARBA00001947"/>
    </source>
</evidence>
<feature type="transmembrane region" description="Helical" evidence="10">
    <location>
        <begin position="150"/>
        <end position="168"/>
    </location>
</feature>
<gene>
    <name evidence="12" type="ORF">CEG18_15845</name>
</gene>
<evidence type="ECO:0000256" key="8">
    <source>
        <dbReference type="ARBA" id="ARBA00023136"/>
    </source>
</evidence>
<feature type="transmembrane region" description="Helical" evidence="10">
    <location>
        <begin position="180"/>
        <end position="199"/>
    </location>
</feature>
<dbReference type="eggNOG" id="COG1994">
    <property type="taxonomic scope" value="Bacteria"/>
</dbReference>
<comment type="caution">
    <text evidence="12">The sequence shown here is derived from an EMBL/GenBank/DDBJ whole genome shotgun (WGS) entry which is preliminary data.</text>
</comment>
<comment type="cofactor">
    <cofactor evidence="1">
        <name>Zn(2+)</name>
        <dbReference type="ChEBI" id="CHEBI:29105"/>
    </cofactor>
</comment>
<dbReference type="PANTHER" id="PTHR32347:SF23">
    <property type="entry name" value="BLL5650 PROTEIN"/>
    <property type="match status" value="1"/>
</dbReference>
<dbReference type="eggNOG" id="COG0845">
    <property type="taxonomic scope" value="Bacteria"/>
</dbReference>
<dbReference type="GO" id="GO:0006508">
    <property type="term" value="P:proteolysis"/>
    <property type="evidence" value="ECO:0007669"/>
    <property type="project" value="InterPro"/>
</dbReference>
<accession>A0A246F8G4</accession>
<dbReference type="GO" id="GO:0030313">
    <property type="term" value="C:cell envelope"/>
    <property type="evidence" value="ECO:0007669"/>
    <property type="project" value="UniProtKB-SubCell"/>
</dbReference>
<organism evidence="12 13">
    <name type="scientific">Pseudomonas nitroreducens</name>
    <dbReference type="NCBI Taxonomy" id="46680"/>
    <lineage>
        <taxon>Bacteria</taxon>
        <taxon>Pseudomonadati</taxon>
        <taxon>Pseudomonadota</taxon>
        <taxon>Gammaproteobacteria</taxon>
        <taxon>Pseudomonadales</taxon>
        <taxon>Pseudomonadaceae</taxon>
        <taxon>Pseudomonas</taxon>
    </lineage>
</organism>
<keyword evidence="7" id="KW-0175">Coiled coil</keyword>
<dbReference type="Pfam" id="PF02163">
    <property type="entry name" value="Peptidase_M50"/>
    <property type="match status" value="1"/>
</dbReference>
<dbReference type="GO" id="GO:0016020">
    <property type="term" value="C:membrane"/>
    <property type="evidence" value="ECO:0007669"/>
    <property type="project" value="UniProtKB-SubCell"/>
</dbReference>
<evidence type="ECO:0000259" key="11">
    <source>
        <dbReference type="Pfam" id="PF02163"/>
    </source>
</evidence>
<dbReference type="PANTHER" id="PTHR32347">
    <property type="entry name" value="EFFLUX SYSTEM COMPONENT YKNX-RELATED"/>
    <property type="match status" value="1"/>
</dbReference>
<dbReference type="InterPro" id="IPR050465">
    <property type="entry name" value="UPF0194_transport"/>
</dbReference>
<dbReference type="STRING" id="46680.GCA_000807755_01496"/>
<evidence type="ECO:0000256" key="4">
    <source>
        <dbReference type="ARBA" id="ARBA00007931"/>
    </source>
</evidence>
<comment type="similarity">
    <text evidence="4">Belongs to the peptidase M50B family.</text>
</comment>
<reference evidence="12 13" key="1">
    <citation type="submission" date="2017-06" db="EMBL/GenBank/DDBJ databases">
        <title>Draft genome of Pseudomonas nitroreducens DF05.</title>
        <authorList>
            <person name="Iyer R."/>
        </authorList>
    </citation>
    <scope>NUCLEOTIDE SEQUENCE [LARGE SCALE GENOMIC DNA]</scope>
    <source>
        <strain evidence="12 13">DF05</strain>
    </source>
</reference>
<evidence type="ECO:0000313" key="13">
    <source>
        <dbReference type="Proteomes" id="UP000198145"/>
    </source>
</evidence>
<feature type="transmembrane region" description="Helical" evidence="10">
    <location>
        <begin position="211"/>
        <end position="229"/>
    </location>
</feature>
<evidence type="ECO:0000256" key="6">
    <source>
        <dbReference type="ARBA" id="ARBA00022989"/>
    </source>
</evidence>
<evidence type="ECO:0000313" key="12">
    <source>
        <dbReference type="EMBL" id="OWP49911.1"/>
    </source>
</evidence>
<dbReference type="Proteomes" id="UP000198145">
    <property type="component" value="Unassembled WGS sequence"/>
</dbReference>
<dbReference type="RefSeq" id="WP_088418614.1">
    <property type="nucleotide sequence ID" value="NZ_NJBA01000005.1"/>
</dbReference>
<sequence>MDVAAEDLPTPPLRDDLRLDEAAPGPGGEPVWVIQDSVLNRFYRIGWLEFECLLRWEQTPRQISEQIAEQTALKPDAEQVLGFRQFLEQHQLLRPGPEALARLAARSEGKQWTTWNWWLHHYLFFRIPLIRPQRFLRAIAGSLDWLFNRYVAMLVLLLSLAGIVMVTHQWDTFTHDVVESFSFEGLLSFAAALVVAKTLHELGHALVATRLGLKVAHMGIAFVVMWPMLYTDTGESWKLRSNRQRLAIASAGIITELGLAGLSTLGWALADPGPLRNALLYLATTSWALSLALNASPFMRFDGYFIVSDLLDFPNLHERAGALARATLRRNLLGLDEPWPEHFPTGQRRALVAFAFGTWVYRLLLFLGIAVAVYYFFFKLLGIFLFAVEISWFIVQPVWRELKVWWQRRGEVKPRRKLVFLALLGAIVLLLAIPWRTQVHAMGVARAAQQLHVYAPFPALLRDLRPGGEVSQGETLAVMEEPDIAAKVAGSEASIRGYQGRLAGMLADPSGLSEEAVTRQRLGVEYQQARAARNEMARLNLQAPFAGRWMDVNPDWKPGQWINTREPIGVLVDPQHWLVDAYVKQDEVQRLTDGGQVRFYPEGVPRPIEGQVVLIGTTRISQLEQPMLASRYGGPLNVNPQGEALVPNPALFHVLVKLDTAPPGLHETRGHLQIEGARRSWLGEGFTRLLAVALRESGF</sequence>
<dbReference type="EMBL" id="NJBA01000005">
    <property type="protein sequence ID" value="OWP49911.1"/>
    <property type="molecule type" value="Genomic_DNA"/>
</dbReference>